<protein>
    <submittedName>
        <fullName evidence="1">Uncharacterized protein</fullName>
    </submittedName>
</protein>
<sequence>MNQESAEMNVASERVSHPLSVTSESLHILAQWLKSNGTRATRAQDPRRMIIERYPAGLFSEAELEALLGVLQG</sequence>
<dbReference type="AlphaFoldDB" id="A0A1H1R5B7"/>
<reference evidence="1 3" key="1">
    <citation type="submission" date="2016-10" db="EMBL/GenBank/DDBJ databases">
        <authorList>
            <person name="de Groot N.N."/>
        </authorList>
    </citation>
    <scope>NUCLEOTIDE SEQUENCE [LARGE SCALE GENOMIC DNA]</scope>
    <source>
        <strain evidence="1">ATCC 23835</strain>
        <strain evidence="2 3">LMG 2158</strain>
    </source>
</reference>
<evidence type="ECO:0000313" key="4">
    <source>
        <dbReference type="Proteomes" id="UP000199524"/>
    </source>
</evidence>
<evidence type="ECO:0000313" key="3">
    <source>
        <dbReference type="Proteomes" id="UP000182272"/>
    </source>
</evidence>
<dbReference type="EMBL" id="LT629777">
    <property type="protein sequence ID" value="SDS30923.1"/>
    <property type="molecule type" value="Genomic_DNA"/>
</dbReference>
<dbReference type="Proteomes" id="UP000199524">
    <property type="component" value="Chromosome I"/>
</dbReference>
<gene>
    <name evidence="2" type="ORF">SAMN05216581_0634</name>
    <name evidence="1" type="ORF">SAMN05216598_1173</name>
</gene>
<dbReference type="Proteomes" id="UP000182272">
    <property type="component" value="Chromosome I"/>
</dbReference>
<evidence type="ECO:0000313" key="2">
    <source>
        <dbReference type="EMBL" id="SEH93436.1"/>
    </source>
</evidence>
<proteinExistence type="predicted"/>
<reference evidence="4" key="2">
    <citation type="submission" date="2016-10" db="EMBL/GenBank/DDBJ databases">
        <authorList>
            <person name="Varghese N."/>
            <person name="Submissions S."/>
        </authorList>
    </citation>
    <scope>NUCLEOTIDE SEQUENCE [LARGE SCALE GENOMIC DNA]</scope>
    <source>
        <strain evidence="4">ATCC 23835</strain>
    </source>
</reference>
<keyword evidence="4" id="KW-1185">Reference proteome</keyword>
<evidence type="ECO:0000313" key="1">
    <source>
        <dbReference type="EMBL" id="SDS30923.1"/>
    </source>
</evidence>
<name>A0A1H1R5B7_9PSED</name>
<organism evidence="1 4">
    <name type="scientific">Pseudomonas asplenii</name>
    <dbReference type="NCBI Taxonomy" id="53407"/>
    <lineage>
        <taxon>Bacteria</taxon>
        <taxon>Pseudomonadati</taxon>
        <taxon>Pseudomonadota</taxon>
        <taxon>Gammaproteobacteria</taxon>
        <taxon>Pseudomonadales</taxon>
        <taxon>Pseudomonadaceae</taxon>
        <taxon>Pseudomonas</taxon>
    </lineage>
</organism>
<accession>A0A1H6LXC1</accession>
<accession>A0A1H1R5B7</accession>
<dbReference type="EMBL" id="LT629972">
    <property type="protein sequence ID" value="SEH93436.1"/>
    <property type="molecule type" value="Genomic_DNA"/>
</dbReference>